<proteinExistence type="predicted"/>
<name>A0A4Y8D267_9HELO</name>
<dbReference type="Gene3D" id="1.20.58.340">
    <property type="entry name" value="Magnesium transport protein CorA, transmembrane region"/>
    <property type="match status" value="1"/>
</dbReference>
<dbReference type="InterPro" id="IPR002523">
    <property type="entry name" value="MgTranspt_CorA/ZnTranspt_ZntB"/>
</dbReference>
<feature type="transmembrane region" description="Helical" evidence="5">
    <location>
        <begin position="391"/>
        <end position="410"/>
    </location>
</feature>
<dbReference type="Pfam" id="PF01544">
    <property type="entry name" value="CorA"/>
    <property type="match status" value="1"/>
</dbReference>
<evidence type="ECO:0000256" key="2">
    <source>
        <dbReference type="ARBA" id="ARBA00022692"/>
    </source>
</evidence>
<gene>
    <name evidence="6" type="ORF">BOTCAL_0193g00130</name>
</gene>
<keyword evidence="2 5" id="KW-0812">Transmembrane</keyword>
<sequence length="493" mass="56153">MGHDDIPFITLIADISLVQESEAKSISYQKFNWQPQSQDSNPSCVDSPDSVNFVPAPSLFNEQLDIIPSETSTRAVFLILSPIESFDRRHIYLGRAALLPACNKTYEILETRYNSNTKFGLGHSVSDTAAPGASQLRFDLGETQFILPGSGLRWTINESGNCKTIVVYYRMWMGKYDSVQNSGVDAIRKSADTIVQSLITNLNDFTNLDTKFIESSLIEWLFPLIRDLEAYFFYEVGGLKNRFQYWLVPVSNSEDFWPLGNESQGLRDAALTTIWIQFRGVIEGFELITQKLEDYQEGTLGIRENDKIQAVINRHRKRLQRARKFEQYVRDTLQWNVGRASLIESRKSIQQSNTLGKLSVLAFIFLPISLATSFLGMNIKELTGSGASWKAFFIAAGILCGLGFLTFLWVFRKSNKFKFCALLCFLPTLLVFWCLEKGLKLMNMDHGLLLYTNLWRSNYLYEFKKRYRSLFSPPSLLENRLQWSGTSAGPVGS</sequence>
<organism evidence="6 7">
    <name type="scientific">Botryotinia calthae</name>
    <dbReference type="NCBI Taxonomy" id="38488"/>
    <lineage>
        <taxon>Eukaryota</taxon>
        <taxon>Fungi</taxon>
        <taxon>Dikarya</taxon>
        <taxon>Ascomycota</taxon>
        <taxon>Pezizomycotina</taxon>
        <taxon>Leotiomycetes</taxon>
        <taxon>Helotiales</taxon>
        <taxon>Sclerotiniaceae</taxon>
        <taxon>Botryotinia</taxon>
    </lineage>
</organism>
<evidence type="ECO:0000256" key="3">
    <source>
        <dbReference type="ARBA" id="ARBA00022989"/>
    </source>
</evidence>
<comment type="caution">
    <text evidence="6">The sequence shown here is derived from an EMBL/GenBank/DDBJ whole genome shotgun (WGS) entry which is preliminary data.</text>
</comment>
<dbReference type="InterPro" id="IPR045863">
    <property type="entry name" value="CorA_TM1_TM2"/>
</dbReference>
<protein>
    <submittedName>
        <fullName evidence="6">Uncharacterized protein</fullName>
    </submittedName>
</protein>
<reference evidence="6 7" key="1">
    <citation type="submission" date="2017-11" db="EMBL/GenBank/DDBJ databases">
        <title>Comparative genomics of Botrytis spp.</title>
        <authorList>
            <person name="Valero-Jimenez C.A."/>
            <person name="Tapia P."/>
            <person name="Veloso J."/>
            <person name="Silva-Moreno E."/>
            <person name="Staats M."/>
            <person name="Valdes J.H."/>
            <person name="Van Kan J.A.L."/>
        </authorList>
    </citation>
    <scope>NUCLEOTIDE SEQUENCE [LARGE SCALE GENOMIC DNA]</scope>
    <source>
        <strain evidence="6 7">MUCL2830</strain>
    </source>
</reference>
<feature type="transmembrane region" description="Helical" evidence="5">
    <location>
        <begin position="358"/>
        <end position="379"/>
    </location>
</feature>
<evidence type="ECO:0000313" key="6">
    <source>
        <dbReference type="EMBL" id="TEY59411.1"/>
    </source>
</evidence>
<evidence type="ECO:0000256" key="5">
    <source>
        <dbReference type="SAM" id="Phobius"/>
    </source>
</evidence>
<dbReference type="SUPFAM" id="SSF144083">
    <property type="entry name" value="Magnesium transport protein CorA, transmembrane region"/>
    <property type="match status" value="1"/>
</dbReference>
<dbReference type="OrthoDB" id="3563685at2759"/>
<dbReference type="GO" id="GO:0016020">
    <property type="term" value="C:membrane"/>
    <property type="evidence" value="ECO:0007669"/>
    <property type="project" value="UniProtKB-SubCell"/>
</dbReference>
<accession>A0A4Y8D267</accession>
<keyword evidence="7" id="KW-1185">Reference proteome</keyword>
<evidence type="ECO:0000256" key="4">
    <source>
        <dbReference type="ARBA" id="ARBA00023136"/>
    </source>
</evidence>
<dbReference type="EMBL" id="PHWZ01000193">
    <property type="protein sequence ID" value="TEY59411.1"/>
    <property type="molecule type" value="Genomic_DNA"/>
</dbReference>
<dbReference type="Proteomes" id="UP000297299">
    <property type="component" value="Unassembled WGS sequence"/>
</dbReference>
<evidence type="ECO:0000313" key="7">
    <source>
        <dbReference type="Proteomes" id="UP000297299"/>
    </source>
</evidence>
<dbReference type="AlphaFoldDB" id="A0A4Y8D267"/>
<evidence type="ECO:0000256" key="1">
    <source>
        <dbReference type="ARBA" id="ARBA00004141"/>
    </source>
</evidence>
<comment type="subcellular location">
    <subcellularLocation>
        <location evidence="1">Membrane</location>
        <topology evidence="1">Multi-pass membrane protein</topology>
    </subcellularLocation>
</comment>
<keyword evidence="4 5" id="KW-0472">Membrane</keyword>
<dbReference type="GO" id="GO:0046873">
    <property type="term" value="F:metal ion transmembrane transporter activity"/>
    <property type="evidence" value="ECO:0007669"/>
    <property type="project" value="InterPro"/>
</dbReference>
<keyword evidence="3 5" id="KW-1133">Transmembrane helix</keyword>
<feature type="transmembrane region" description="Helical" evidence="5">
    <location>
        <begin position="416"/>
        <end position="435"/>
    </location>
</feature>